<dbReference type="Proteomes" id="UP000198742">
    <property type="component" value="Unassembled WGS sequence"/>
</dbReference>
<dbReference type="AlphaFoldDB" id="A0A1H4JXQ4"/>
<dbReference type="InterPro" id="IPR022409">
    <property type="entry name" value="PKD/Chitinase_dom"/>
</dbReference>
<evidence type="ECO:0000259" key="3">
    <source>
        <dbReference type="PROSITE" id="PS50093"/>
    </source>
</evidence>
<dbReference type="SUPFAM" id="SSF89372">
    <property type="entry name" value="Fucose-specific lectin"/>
    <property type="match status" value="1"/>
</dbReference>
<sequence>MNIRLARLGTTTSLVVLASLLVPAAAPAAPTWQADTTVSPTGEAVRESRVALGPTGDAVALWVQDTGSGSLVRSAARPAGGAWSAPVTLTALAPGVLYADVVARPDGSWVALWLRSVGGTSVVETSTRSPAGTWSAPTQLSAPGASAGWATIAVDDAGRVTAVWSRALVVQSSTLSGDAWSPVRDLSAGGAVTTLADVDFDAAGRATVAWTRFQNGGYQVQVSVRDTDGSWSTPANLSPDGEVGYYPQVGVAPGGGAVVAWGNSGYFVRSATRAGATGTWSSPVDLSAANAGLPSLAIDGQGTAYATWARDRGAGDVVEASVRQQGGAWSTPEALTADGVNATSPEVVVTPAGNATLVWGLGVMDPTVVQARTRPTGGTWSSTTDLSNTSGAPVRTPIDASLAPDGDVLVGWRQYDGADTLHARALDVAGPRVTGLSLPTNAQAGAAAAFSVTATDAWSSVASVAWAFGDGSTATGAAASHTYTGPGTYPVAVTVTDAVGNSSTRTGTVVVALARPAVSRLGLRPGTIHLTGPKKDRKAKVTVTVTTASKLTLTFKKKGVKKPLRLTKNLLAGRNTFTLTAKIGKKKRLTVGTWKVTAVATNAAGSSTAKKLTLKVVR</sequence>
<feature type="chain" id="PRO_5011685165" evidence="2">
    <location>
        <begin position="29"/>
        <end position="618"/>
    </location>
</feature>
<protein>
    <submittedName>
        <fullName evidence="4">PKD domain-containing protein</fullName>
    </submittedName>
</protein>
<dbReference type="Gene3D" id="2.60.40.10">
    <property type="entry name" value="Immunoglobulins"/>
    <property type="match status" value="1"/>
</dbReference>
<dbReference type="SUPFAM" id="SSF49299">
    <property type="entry name" value="PKD domain"/>
    <property type="match status" value="1"/>
</dbReference>
<dbReference type="SMART" id="SM00089">
    <property type="entry name" value="PKD"/>
    <property type="match status" value="1"/>
</dbReference>
<name>A0A1H4JXQ4_9ACTN</name>
<keyword evidence="2" id="KW-0732">Signal</keyword>
<feature type="compositionally biased region" description="Polar residues" evidence="1">
    <location>
        <begin position="376"/>
        <end position="391"/>
    </location>
</feature>
<evidence type="ECO:0000313" key="5">
    <source>
        <dbReference type="Proteomes" id="UP000198742"/>
    </source>
</evidence>
<reference evidence="5" key="1">
    <citation type="submission" date="2016-10" db="EMBL/GenBank/DDBJ databases">
        <authorList>
            <person name="Varghese N."/>
            <person name="Submissions S."/>
        </authorList>
    </citation>
    <scope>NUCLEOTIDE SEQUENCE [LARGE SCALE GENOMIC DNA]</scope>
    <source>
        <strain evidence="5">DSM 22017</strain>
    </source>
</reference>
<dbReference type="InterPro" id="IPR013783">
    <property type="entry name" value="Ig-like_fold"/>
</dbReference>
<evidence type="ECO:0000313" key="4">
    <source>
        <dbReference type="EMBL" id="SEB50625.1"/>
    </source>
</evidence>
<accession>A0A1H4JXQ4</accession>
<dbReference type="Pfam" id="PF18911">
    <property type="entry name" value="PKD_4"/>
    <property type="match status" value="1"/>
</dbReference>
<feature type="domain" description="PKD" evidence="3">
    <location>
        <begin position="431"/>
        <end position="511"/>
    </location>
</feature>
<dbReference type="OrthoDB" id="3753231at2"/>
<evidence type="ECO:0000256" key="2">
    <source>
        <dbReference type="SAM" id="SignalP"/>
    </source>
</evidence>
<dbReference type="RefSeq" id="WP_090967563.1">
    <property type="nucleotide sequence ID" value="NZ_FNRT01000002.1"/>
</dbReference>
<dbReference type="InterPro" id="IPR000601">
    <property type="entry name" value="PKD_dom"/>
</dbReference>
<organism evidence="4 5">
    <name type="scientific">Nocardioides exalbidus</name>
    <dbReference type="NCBI Taxonomy" id="402596"/>
    <lineage>
        <taxon>Bacteria</taxon>
        <taxon>Bacillati</taxon>
        <taxon>Actinomycetota</taxon>
        <taxon>Actinomycetes</taxon>
        <taxon>Propionibacteriales</taxon>
        <taxon>Nocardioidaceae</taxon>
        <taxon>Nocardioides</taxon>
    </lineage>
</organism>
<dbReference type="CDD" id="cd00146">
    <property type="entry name" value="PKD"/>
    <property type="match status" value="1"/>
</dbReference>
<evidence type="ECO:0000256" key="1">
    <source>
        <dbReference type="SAM" id="MobiDB-lite"/>
    </source>
</evidence>
<dbReference type="STRING" id="402596.SAMN04489844_0331"/>
<dbReference type="PROSITE" id="PS50093">
    <property type="entry name" value="PKD"/>
    <property type="match status" value="1"/>
</dbReference>
<proteinExistence type="predicted"/>
<dbReference type="GO" id="GO:0005975">
    <property type="term" value="P:carbohydrate metabolic process"/>
    <property type="evidence" value="ECO:0007669"/>
    <property type="project" value="UniProtKB-ARBA"/>
</dbReference>
<dbReference type="EMBL" id="FNRT01000002">
    <property type="protein sequence ID" value="SEB50625.1"/>
    <property type="molecule type" value="Genomic_DNA"/>
</dbReference>
<feature type="signal peptide" evidence="2">
    <location>
        <begin position="1"/>
        <end position="28"/>
    </location>
</feature>
<gene>
    <name evidence="4" type="ORF">SAMN04489844_0331</name>
</gene>
<feature type="region of interest" description="Disordered" evidence="1">
    <location>
        <begin position="373"/>
        <end position="393"/>
    </location>
</feature>
<keyword evidence="5" id="KW-1185">Reference proteome</keyword>
<dbReference type="InterPro" id="IPR035986">
    <property type="entry name" value="PKD_dom_sf"/>
</dbReference>